<evidence type="ECO:0000313" key="3">
    <source>
        <dbReference type="Proteomes" id="UP000694414"/>
    </source>
</evidence>
<proteinExistence type="predicted"/>
<keyword evidence="3" id="KW-1185">Reference proteome</keyword>
<organism evidence="2 3">
    <name type="scientific">Prolemur simus</name>
    <name type="common">Greater bamboo lemur</name>
    <name type="synonym">Hapalemur simus</name>
    <dbReference type="NCBI Taxonomy" id="1328070"/>
    <lineage>
        <taxon>Eukaryota</taxon>
        <taxon>Metazoa</taxon>
        <taxon>Chordata</taxon>
        <taxon>Craniata</taxon>
        <taxon>Vertebrata</taxon>
        <taxon>Euteleostomi</taxon>
        <taxon>Mammalia</taxon>
        <taxon>Eutheria</taxon>
        <taxon>Euarchontoglires</taxon>
        <taxon>Primates</taxon>
        <taxon>Strepsirrhini</taxon>
        <taxon>Lemuriformes</taxon>
        <taxon>Lemuridae</taxon>
        <taxon>Prolemur</taxon>
    </lineage>
</organism>
<accession>A0A8C8YYA4</accession>
<reference evidence="2" key="1">
    <citation type="submission" date="2025-08" db="UniProtKB">
        <authorList>
            <consortium name="Ensembl"/>
        </authorList>
    </citation>
    <scope>IDENTIFICATION</scope>
</reference>
<protein>
    <submittedName>
        <fullName evidence="2">Uncharacterized protein</fullName>
    </submittedName>
</protein>
<dbReference type="Ensembl" id="ENSPSMT00000012491.1">
    <property type="protein sequence ID" value="ENSPSMP00000010696.1"/>
    <property type="gene ID" value="ENSPSMG00000007732.1"/>
</dbReference>
<sequence>MNSHRCPGGEVEEAAGPPASRDAGSPRSWQNPTLVVLLPTQGQTRQGTDLKVNQHS</sequence>
<feature type="region of interest" description="Disordered" evidence="1">
    <location>
        <begin position="1"/>
        <end position="33"/>
    </location>
</feature>
<dbReference type="Proteomes" id="UP000694414">
    <property type="component" value="Unplaced"/>
</dbReference>
<reference evidence="2" key="2">
    <citation type="submission" date="2025-09" db="UniProtKB">
        <authorList>
            <consortium name="Ensembl"/>
        </authorList>
    </citation>
    <scope>IDENTIFICATION</scope>
</reference>
<dbReference type="AlphaFoldDB" id="A0A8C8YYA4"/>
<name>A0A8C8YYA4_PROSS</name>
<evidence type="ECO:0000313" key="2">
    <source>
        <dbReference type="Ensembl" id="ENSPSMP00000010696.1"/>
    </source>
</evidence>
<evidence type="ECO:0000256" key="1">
    <source>
        <dbReference type="SAM" id="MobiDB-lite"/>
    </source>
</evidence>
<dbReference type="GeneTree" id="ENSGT00950000183424"/>